<dbReference type="NCBIfam" id="NF033516">
    <property type="entry name" value="transpos_IS3"/>
    <property type="match status" value="1"/>
</dbReference>
<keyword evidence="3" id="KW-1185">Reference proteome</keyword>
<organism evidence="2 3">
    <name type="scientific">Streptomyces puniciscabiei</name>
    <dbReference type="NCBI Taxonomy" id="164348"/>
    <lineage>
        <taxon>Bacteria</taxon>
        <taxon>Bacillati</taxon>
        <taxon>Actinomycetota</taxon>
        <taxon>Actinomycetes</taxon>
        <taxon>Kitasatosporales</taxon>
        <taxon>Streptomycetaceae</taxon>
        <taxon>Streptomyces</taxon>
    </lineage>
</organism>
<dbReference type="PANTHER" id="PTHR46889">
    <property type="entry name" value="TRANSPOSASE INSF FOR INSERTION SEQUENCE IS3B-RELATED"/>
    <property type="match status" value="1"/>
</dbReference>
<dbReference type="GO" id="GO:0003676">
    <property type="term" value="F:nucleic acid binding"/>
    <property type="evidence" value="ECO:0007669"/>
    <property type="project" value="InterPro"/>
</dbReference>
<dbReference type="GO" id="GO:0015074">
    <property type="term" value="P:DNA integration"/>
    <property type="evidence" value="ECO:0007669"/>
    <property type="project" value="InterPro"/>
</dbReference>
<evidence type="ECO:0000313" key="3">
    <source>
        <dbReference type="Proteomes" id="UP000318103"/>
    </source>
</evidence>
<gene>
    <name evidence="2" type="ORF">FB563_7054</name>
</gene>
<dbReference type="InterPro" id="IPR050900">
    <property type="entry name" value="Transposase_IS3/IS150/IS904"/>
</dbReference>
<dbReference type="Gene3D" id="3.30.420.10">
    <property type="entry name" value="Ribonuclease H-like superfamily/Ribonuclease H"/>
    <property type="match status" value="1"/>
</dbReference>
<dbReference type="EMBL" id="VFNX01000002">
    <property type="protein sequence ID" value="TQK86896.1"/>
    <property type="molecule type" value="Genomic_DNA"/>
</dbReference>
<name>A0A542TJ87_9ACTN</name>
<dbReference type="PANTHER" id="PTHR46889:SF4">
    <property type="entry name" value="TRANSPOSASE INSO FOR INSERTION SEQUENCE ELEMENT IS911B-RELATED"/>
    <property type="match status" value="1"/>
</dbReference>
<dbReference type="InterPro" id="IPR036397">
    <property type="entry name" value="RNaseH_sf"/>
</dbReference>
<accession>A0A542TJ87</accession>
<dbReference type="Pfam" id="PF00665">
    <property type="entry name" value="rve"/>
    <property type="match status" value="1"/>
</dbReference>
<reference evidence="2 3" key="1">
    <citation type="submission" date="2019-06" db="EMBL/GenBank/DDBJ databases">
        <title>Sequencing the genomes of 1000 actinobacteria strains.</title>
        <authorList>
            <person name="Klenk H.-P."/>
        </authorList>
    </citation>
    <scope>NUCLEOTIDE SEQUENCE [LARGE SCALE GENOMIC DNA]</scope>
    <source>
        <strain evidence="2 3">DSM 41929</strain>
    </source>
</reference>
<dbReference type="AlphaFoldDB" id="A0A542TJ87"/>
<evidence type="ECO:0000313" key="2">
    <source>
        <dbReference type="EMBL" id="TQK86896.1"/>
    </source>
</evidence>
<dbReference type="PROSITE" id="PS50994">
    <property type="entry name" value="INTEGRASE"/>
    <property type="match status" value="1"/>
</dbReference>
<dbReference type="Pfam" id="PF13333">
    <property type="entry name" value="rve_2"/>
    <property type="match status" value="1"/>
</dbReference>
<feature type="domain" description="Integrase catalytic" evidence="1">
    <location>
        <begin position="24"/>
        <end position="192"/>
    </location>
</feature>
<dbReference type="SUPFAM" id="SSF53098">
    <property type="entry name" value="Ribonuclease H-like"/>
    <property type="match status" value="1"/>
</dbReference>
<evidence type="ECO:0000259" key="1">
    <source>
        <dbReference type="PROSITE" id="PS50994"/>
    </source>
</evidence>
<dbReference type="InterPro" id="IPR012337">
    <property type="entry name" value="RNaseH-like_sf"/>
</dbReference>
<dbReference type="RefSeq" id="WP_159045450.1">
    <property type="nucleotide sequence ID" value="NZ_JBPJFI010000002.1"/>
</dbReference>
<sequence length="193" mass="21525">MRGRGFPEDDVGRRADTRPDLVLRDFRPDPSAVDIRWCGDITYIPTDEGWLYLATVIDIASRRVVGRATADHLRTELVADALRAACHQRRPAGSVIFHSDRGCQYTSLELALLADQLGVRLSAGRTGQCWDNALAESFFAALNNELIGIQPWPSRSAAHTAIFEWIESWYNLDRLHSSLDDRSPADYEAALAA</sequence>
<dbReference type="InterPro" id="IPR001584">
    <property type="entry name" value="Integrase_cat-core"/>
</dbReference>
<comment type="caution">
    <text evidence="2">The sequence shown here is derived from an EMBL/GenBank/DDBJ whole genome shotgun (WGS) entry which is preliminary data.</text>
</comment>
<proteinExistence type="predicted"/>
<dbReference type="Proteomes" id="UP000318103">
    <property type="component" value="Unassembled WGS sequence"/>
</dbReference>
<dbReference type="InterPro" id="IPR048020">
    <property type="entry name" value="Transpos_IS3"/>
</dbReference>
<protein>
    <submittedName>
        <fullName evidence="2">Transposase InsO family protein</fullName>
    </submittedName>
</protein>